<dbReference type="Gene3D" id="3.90.550.10">
    <property type="entry name" value="Spore Coat Polysaccharide Biosynthesis Protein SpsA, Chain A"/>
    <property type="match status" value="1"/>
</dbReference>
<reference evidence="2" key="1">
    <citation type="submission" date="2018-05" db="EMBL/GenBank/DDBJ databases">
        <authorList>
            <person name="Lanie J.A."/>
            <person name="Ng W.-L."/>
            <person name="Kazmierczak K.M."/>
            <person name="Andrzejewski T.M."/>
            <person name="Davidsen T.M."/>
            <person name="Wayne K.J."/>
            <person name="Tettelin H."/>
            <person name="Glass J.I."/>
            <person name="Rusch D."/>
            <person name="Podicherti R."/>
            <person name="Tsui H.-C.T."/>
            <person name="Winkler M.E."/>
        </authorList>
    </citation>
    <scope>NUCLEOTIDE SEQUENCE</scope>
</reference>
<name>A0A383EPF8_9ZZZZ</name>
<evidence type="ECO:0000259" key="1">
    <source>
        <dbReference type="Pfam" id="PF12804"/>
    </source>
</evidence>
<dbReference type="EMBL" id="UINC01227537">
    <property type="protein sequence ID" value="SVE58464.1"/>
    <property type="molecule type" value="Genomic_DNA"/>
</dbReference>
<dbReference type="PANTHER" id="PTHR43777:SF1">
    <property type="entry name" value="MOLYBDENUM COFACTOR CYTIDYLYLTRANSFERASE"/>
    <property type="match status" value="1"/>
</dbReference>
<accession>A0A383EPF8</accession>
<dbReference type="SUPFAM" id="SSF53448">
    <property type="entry name" value="Nucleotide-diphospho-sugar transferases"/>
    <property type="match status" value="1"/>
</dbReference>
<feature type="non-terminal residue" evidence="2">
    <location>
        <position position="162"/>
    </location>
</feature>
<protein>
    <recommendedName>
        <fullName evidence="1">MobA-like NTP transferase domain-containing protein</fullName>
    </recommendedName>
</protein>
<dbReference type="CDD" id="cd04182">
    <property type="entry name" value="GT_2_like_f"/>
    <property type="match status" value="1"/>
</dbReference>
<gene>
    <name evidence="2" type="ORF">METZ01_LOCUS511318</name>
</gene>
<dbReference type="GO" id="GO:0016779">
    <property type="term" value="F:nucleotidyltransferase activity"/>
    <property type="evidence" value="ECO:0007669"/>
    <property type="project" value="UniProtKB-ARBA"/>
</dbReference>
<dbReference type="AlphaFoldDB" id="A0A383EPF8"/>
<dbReference type="Pfam" id="PF12804">
    <property type="entry name" value="NTP_transf_3"/>
    <property type="match status" value="1"/>
</dbReference>
<feature type="domain" description="MobA-like NTP transferase" evidence="1">
    <location>
        <begin position="7"/>
        <end position="161"/>
    </location>
</feature>
<organism evidence="2">
    <name type="scientific">marine metagenome</name>
    <dbReference type="NCBI Taxonomy" id="408172"/>
    <lineage>
        <taxon>unclassified sequences</taxon>
        <taxon>metagenomes</taxon>
        <taxon>ecological metagenomes</taxon>
    </lineage>
</organism>
<dbReference type="InterPro" id="IPR025877">
    <property type="entry name" value="MobA-like_NTP_Trfase"/>
</dbReference>
<evidence type="ECO:0000313" key="2">
    <source>
        <dbReference type="EMBL" id="SVE58464.1"/>
    </source>
</evidence>
<sequence>MKKRVVAVILAAGRAERMGRLKQLLPFGSKTVIETVVDMTLETSVDDIVVVLGHHADEVESVLSNRSVRSVVNSSYETGMFSSVLSGLEALGKDVDGMMLLLGDQPQIRGEVVDAVLDRFRKTDKGIAMPEVEGYRGHPVIINVNRYGVAIQDLDGSEGLKP</sequence>
<proteinExistence type="predicted"/>
<dbReference type="PANTHER" id="PTHR43777">
    <property type="entry name" value="MOLYBDENUM COFACTOR CYTIDYLYLTRANSFERASE"/>
    <property type="match status" value="1"/>
</dbReference>
<dbReference type="InterPro" id="IPR029044">
    <property type="entry name" value="Nucleotide-diphossugar_trans"/>
</dbReference>